<dbReference type="Gene3D" id="3.40.109.10">
    <property type="entry name" value="NADH Oxidase"/>
    <property type="match status" value="1"/>
</dbReference>
<dbReference type="Gene3D" id="3.40.109.30">
    <property type="entry name" value="putative nitroreductase (tm1586), domain 2"/>
    <property type="match status" value="1"/>
</dbReference>
<reference evidence="2 3" key="1">
    <citation type="submission" date="2024-04" db="EMBL/GenBank/DDBJ databases">
        <title>Tritrichomonas musculus Genome.</title>
        <authorList>
            <person name="Alves-Ferreira E."/>
            <person name="Grigg M."/>
            <person name="Lorenzi H."/>
            <person name="Galac M."/>
        </authorList>
    </citation>
    <scope>NUCLEOTIDE SEQUENCE [LARGE SCALE GENOMIC DNA]</scope>
    <source>
        <strain evidence="2 3">EAF2021</strain>
    </source>
</reference>
<proteinExistence type="predicted"/>
<dbReference type="Pfam" id="PF14512">
    <property type="entry name" value="TM1586_NiRdase"/>
    <property type="match status" value="1"/>
</dbReference>
<dbReference type="InterPro" id="IPR000415">
    <property type="entry name" value="Nitroreductase-like"/>
</dbReference>
<protein>
    <recommendedName>
        <fullName evidence="1">Putative nitroreductase TM1586 domain-containing protein</fullName>
    </recommendedName>
</protein>
<name>A0ABR2H4E7_9EUKA</name>
<evidence type="ECO:0000313" key="2">
    <source>
        <dbReference type="EMBL" id="KAK8840766.1"/>
    </source>
</evidence>
<gene>
    <name evidence="2" type="ORF">M9Y10_030544</name>
</gene>
<feature type="domain" description="Putative nitroreductase TM1586" evidence="1">
    <location>
        <begin position="10"/>
        <end position="253"/>
    </location>
</feature>
<keyword evidence="3" id="KW-1185">Reference proteome</keyword>
<accession>A0ABR2H4E7</accession>
<dbReference type="Proteomes" id="UP001470230">
    <property type="component" value="Unassembled WGS sequence"/>
</dbReference>
<evidence type="ECO:0000313" key="3">
    <source>
        <dbReference type="Proteomes" id="UP001470230"/>
    </source>
</evidence>
<comment type="caution">
    <text evidence="2">The sequence shown here is derived from an EMBL/GenBank/DDBJ whole genome shotgun (WGS) entry which is preliminary data.</text>
</comment>
<dbReference type="EMBL" id="JAPFFF010000044">
    <property type="protein sequence ID" value="KAK8840766.1"/>
    <property type="molecule type" value="Genomic_DNA"/>
</dbReference>
<dbReference type="InterPro" id="IPR029478">
    <property type="entry name" value="TM1586_NiRdase"/>
</dbReference>
<sequence length="256" mass="28509">MSTTQTPLGLLETFKERHSSKAYKGNNLTQEQIDLINQSITEANSLQTPFNSQGVAVSSTEPGLARFGSIDSEAGWIVLKIRKNGGETKEDAERKRTIDASFIAQHVLMKLASYHINTSWVGGTFDQGAAEKRFQGFTIPAVISYGIENADPSFLRKVFSKIGSRTSRMPFEQLFYDSDNKRLISENDFNDSNKGKVPNYPPYLKDFLAAIRSGPSALNIQPWRFVVSEKEVHLFDAKMSSYSQFDIGIALANLHG</sequence>
<organism evidence="2 3">
    <name type="scientific">Tritrichomonas musculus</name>
    <dbReference type="NCBI Taxonomy" id="1915356"/>
    <lineage>
        <taxon>Eukaryota</taxon>
        <taxon>Metamonada</taxon>
        <taxon>Parabasalia</taxon>
        <taxon>Tritrichomonadida</taxon>
        <taxon>Tritrichomonadidae</taxon>
        <taxon>Tritrichomonas</taxon>
    </lineage>
</organism>
<dbReference type="SUPFAM" id="SSF55469">
    <property type="entry name" value="FMN-dependent nitroreductase-like"/>
    <property type="match status" value="2"/>
</dbReference>
<evidence type="ECO:0000259" key="1">
    <source>
        <dbReference type="Pfam" id="PF14512"/>
    </source>
</evidence>